<feature type="domain" description="RRM" evidence="4">
    <location>
        <begin position="631"/>
        <end position="682"/>
    </location>
</feature>
<dbReference type="RefSeq" id="XP_062703063.1">
    <property type="nucleotide sequence ID" value="XM_062847079.1"/>
</dbReference>
<reference evidence="5" key="2">
    <citation type="submission" date="2025-05" db="UniProtKB">
        <authorList>
            <consortium name="EnsemblMetazoa"/>
        </authorList>
    </citation>
    <scope>IDENTIFICATION</scope>
    <source>
        <strain evidence="5">Foshan</strain>
    </source>
</reference>
<dbReference type="Gene3D" id="3.30.70.330">
    <property type="match status" value="1"/>
</dbReference>
<evidence type="ECO:0000313" key="6">
    <source>
        <dbReference type="Proteomes" id="UP000069940"/>
    </source>
</evidence>
<dbReference type="EnsemblMetazoa" id="AALFPA23_015873.R23120">
    <property type="protein sequence ID" value="AALFPA23_015873.P23120"/>
    <property type="gene ID" value="AALFPA23_015873"/>
</dbReference>
<dbReference type="PANTHER" id="PTHR12566:SF12">
    <property type="entry name" value="TRANSLATIONAL REGULATOR ORB2"/>
    <property type="match status" value="1"/>
</dbReference>
<evidence type="ECO:0000256" key="2">
    <source>
        <dbReference type="PROSITE-ProRule" id="PRU00176"/>
    </source>
</evidence>
<reference evidence="6" key="1">
    <citation type="journal article" date="2015" name="Proc. Natl. Acad. Sci. U.S.A.">
        <title>Genome sequence of the Asian Tiger mosquito, Aedes albopictus, reveals insights into its biology, genetics, and evolution.</title>
        <authorList>
            <person name="Chen X.G."/>
            <person name="Jiang X."/>
            <person name="Gu J."/>
            <person name="Xu M."/>
            <person name="Wu Y."/>
            <person name="Deng Y."/>
            <person name="Zhang C."/>
            <person name="Bonizzoni M."/>
            <person name="Dermauw W."/>
            <person name="Vontas J."/>
            <person name="Armbruster P."/>
            <person name="Huang X."/>
            <person name="Yang Y."/>
            <person name="Zhang H."/>
            <person name="He W."/>
            <person name="Peng H."/>
            <person name="Liu Y."/>
            <person name="Wu K."/>
            <person name="Chen J."/>
            <person name="Lirakis M."/>
            <person name="Topalis P."/>
            <person name="Van Leeuwen T."/>
            <person name="Hall A.B."/>
            <person name="Jiang X."/>
            <person name="Thorpe C."/>
            <person name="Mueller R.L."/>
            <person name="Sun C."/>
            <person name="Waterhouse R.M."/>
            <person name="Yan G."/>
            <person name="Tu Z.J."/>
            <person name="Fang X."/>
            <person name="James A.A."/>
        </authorList>
    </citation>
    <scope>NUCLEOTIDE SEQUENCE [LARGE SCALE GENOMIC DNA]</scope>
    <source>
        <strain evidence="6">Foshan</strain>
    </source>
</reference>
<name>A0ABM1Z7T3_AEDAL</name>
<feature type="compositionally biased region" description="Low complexity" evidence="3">
    <location>
        <begin position="324"/>
        <end position="343"/>
    </location>
</feature>
<feature type="region of interest" description="Disordered" evidence="3">
    <location>
        <begin position="303"/>
        <end position="471"/>
    </location>
</feature>
<feature type="region of interest" description="Disordered" evidence="3">
    <location>
        <begin position="145"/>
        <end position="189"/>
    </location>
</feature>
<feature type="compositionally biased region" description="Gly residues" evidence="3">
    <location>
        <begin position="565"/>
        <end position="580"/>
    </location>
</feature>
<accession>A0ABM1Z7T3</accession>
<feature type="region of interest" description="Disordered" evidence="3">
    <location>
        <begin position="42"/>
        <end position="95"/>
    </location>
</feature>
<organism evidence="5 6">
    <name type="scientific">Aedes albopictus</name>
    <name type="common">Asian tiger mosquito</name>
    <name type="synonym">Stegomyia albopicta</name>
    <dbReference type="NCBI Taxonomy" id="7160"/>
    <lineage>
        <taxon>Eukaryota</taxon>
        <taxon>Metazoa</taxon>
        <taxon>Ecdysozoa</taxon>
        <taxon>Arthropoda</taxon>
        <taxon>Hexapoda</taxon>
        <taxon>Insecta</taxon>
        <taxon>Pterygota</taxon>
        <taxon>Neoptera</taxon>
        <taxon>Endopterygota</taxon>
        <taxon>Diptera</taxon>
        <taxon>Nematocera</taxon>
        <taxon>Culicoidea</taxon>
        <taxon>Culicidae</taxon>
        <taxon>Culicinae</taxon>
        <taxon>Aedini</taxon>
        <taxon>Aedes</taxon>
        <taxon>Stegomyia</taxon>
    </lineage>
</organism>
<feature type="compositionally biased region" description="Basic residues" evidence="3">
    <location>
        <begin position="583"/>
        <end position="605"/>
    </location>
</feature>
<dbReference type="InterPro" id="IPR000504">
    <property type="entry name" value="RRM_dom"/>
</dbReference>
<feature type="compositionally biased region" description="Gly residues" evidence="3">
    <location>
        <begin position="453"/>
        <end position="463"/>
    </location>
</feature>
<feature type="region of interest" description="Disordered" evidence="3">
    <location>
        <begin position="563"/>
        <end position="630"/>
    </location>
</feature>
<feature type="compositionally biased region" description="Low complexity" evidence="3">
    <location>
        <begin position="53"/>
        <end position="92"/>
    </location>
</feature>
<feature type="compositionally biased region" description="Polar residues" evidence="3">
    <location>
        <begin position="614"/>
        <end position="624"/>
    </location>
</feature>
<evidence type="ECO:0000259" key="4">
    <source>
        <dbReference type="PROSITE" id="PS50102"/>
    </source>
</evidence>
<dbReference type="Proteomes" id="UP000069940">
    <property type="component" value="Unassembled WGS sequence"/>
</dbReference>
<dbReference type="GeneID" id="109417328"/>
<dbReference type="EnsemblMetazoa" id="AALFPA23_015873.R23119">
    <property type="protein sequence ID" value="AALFPA23_015873.P23119"/>
    <property type="gene ID" value="AALFPA23_015873"/>
</dbReference>
<evidence type="ECO:0000256" key="1">
    <source>
        <dbReference type="ARBA" id="ARBA00022884"/>
    </source>
</evidence>
<dbReference type="PROSITE" id="PS50102">
    <property type="entry name" value="RRM"/>
    <property type="match status" value="1"/>
</dbReference>
<keyword evidence="6" id="KW-1185">Reference proteome</keyword>
<evidence type="ECO:0000313" key="5">
    <source>
        <dbReference type="EnsemblMetazoa" id="AALFPA23_015873.P23120"/>
    </source>
</evidence>
<evidence type="ECO:0000256" key="3">
    <source>
        <dbReference type="SAM" id="MobiDB-lite"/>
    </source>
</evidence>
<sequence length="719" mass="75359">MGDFMYGGSVLTNDSCMSSQSLLDTLSINNLLNIKHLSNGAGGGLSPSASEPSSNVGNSSVDSIVDNNNSSNGGCISGKKSSMSTTTSMASSGGSGVDETGLLIAHSQIASSNSAVTIPTITTAISSECSLTASSVNTLSLQLNAGQSDDDTSTSSLLNGGGSGTSPIASLNSHSNNNNNPNATNNNLLMENSDLHLPSAAEELSLKAADLSCLSVTSSLMNGGSSSHMILPPNGLNFGTAPDHSPWSTSIDDPTTAASSHLSINGLGGFQNYSNSHLYNGAAVAAAAAAAAAQQQRRAITASHGGFPHHGLSPNNPQNHMLQHHSSSNPQSQPQQSQYKNSYPTWSNPAPTPWSQQQPPQNPQNPMNSWNRGRSVPNMNLGNTLSNPLHPRKPHNSQQQSLSPYSNHLHQSAPQQPHLQQSLASNLINSPSKYRRSTSYPAGKSGLPSAGNGAAGGGGGPFGAGPLDCVPPLDDTRDPFLSSYQDRTGLNNGLDMRSLEHCLSDIMRNVGEASQPDHLKGFLNCNTNTLQSLAQLHGKLDFHEFIPGKPFFSGLDEHISDDAGGFIGGGNGGGGGGIGGNNHHQHSSSHLHQQQHHHHHHHHHQLTALGGSPARSSPHSNGSESTERFSRKVFVGGLPPDIDEEEITTSFNQYGALVVDWPHKAESKSYFPPKGYAFLLFQVGGGGGNGKPPWPHCIALGRDFPAFYPVVPANEMRFI</sequence>
<dbReference type="InterPro" id="IPR012677">
    <property type="entry name" value="Nucleotide-bd_a/b_plait_sf"/>
</dbReference>
<dbReference type="InterPro" id="IPR034819">
    <property type="entry name" value="CPEB"/>
</dbReference>
<dbReference type="RefSeq" id="XP_062703064.1">
    <property type="nucleotide sequence ID" value="XM_062847080.1"/>
</dbReference>
<dbReference type="CDD" id="cd12724">
    <property type="entry name" value="RRM1_CPEB2_like"/>
    <property type="match status" value="1"/>
</dbReference>
<dbReference type="SUPFAM" id="SSF54928">
    <property type="entry name" value="RNA-binding domain, RBD"/>
    <property type="match status" value="1"/>
</dbReference>
<proteinExistence type="predicted"/>
<feature type="compositionally biased region" description="Low complexity" evidence="3">
    <location>
        <begin position="353"/>
        <end position="371"/>
    </location>
</feature>
<feature type="compositionally biased region" description="Low complexity" evidence="3">
    <location>
        <begin position="170"/>
        <end position="189"/>
    </location>
</feature>
<keyword evidence="1 2" id="KW-0694">RNA-binding</keyword>
<dbReference type="InterPro" id="IPR035979">
    <property type="entry name" value="RBD_domain_sf"/>
</dbReference>
<dbReference type="PANTHER" id="PTHR12566">
    <property type="entry name" value="CYTOPLASMIC POLYADENYLATION ELEMENT BINDING PROTEIN CPEB"/>
    <property type="match status" value="1"/>
</dbReference>
<protein>
    <recommendedName>
        <fullName evidence="4">RRM domain-containing protein</fullName>
    </recommendedName>
</protein>
<feature type="compositionally biased region" description="Polar residues" evidence="3">
    <location>
        <begin position="396"/>
        <end position="440"/>
    </location>
</feature>
<dbReference type="Pfam" id="PF16367">
    <property type="entry name" value="RRM_7"/>
    <property type="match status" value="1"/>
</dbReference>
<feature type="compositionally biased region" description="Polar residues" evidence="3">
    <location>
        <begin position="377"/>
        <end position="387"/>
    </location>
</feature>